<proteinExistence type="predicted"/>
<keyword evidence="2" id="KW-1185">Reference proteome</keyword>
<dbReference type="Proteomes" id="UP001408594">
    <property type="component" value="Unassembled WGS sequence"/>
</dbReference>
<organism evidence="1 2">
    <name type="scientific">Microbulbifer aestuariivivens</name>
    <dbReference type="NCBI Taxonomy" id="1908308"/>
    <lineage>
        <taxon>Bacteria</taxon>
        <taxon>Pseudomonadati</taxon>
        <taxon>Pseudomonadota</taxon>
        <taxon>Gammaproteobacteria</taxon>
        <taxon>Cellvibrionales</taxon>
        <taxon>Microbulbiferaceae</taxon>
        <taxon>Microbulbifer</taxon>
    </lineage>
</organism>
<protein>
    <submittedName>
        <fullName evidence="1">Uncharacterized protein</fullName>
    </submittedName>
</protein>
<name>A0ABP9WLM5_9GAMM</name>
<sequence>MRYLLVIVFIIPCLLFASERTVKYTFQGARVEVPADYVIDLSLVGLFKSWIGLDDDSGSFTLAIKPTDIAMGIDGYVADVNGIEQVVRVSIFDVYGESKEKLLSSNRYADAWYAINGYENREVISQDGLFLLFGSKGYRGDFLVLSEFPESTKEMPGNVRDFIVARCFGSNLEPFKNVTCSSKFLVEGGLLTELSYSFENIMFSREIESFAREKLDRWVEVY</sequence>
<evidence type="ECO:0000313" key="2">
    <source>
        <dbReference type="Proteomes" id="UP001408594"/>
    </source>
</evidence>
<evidence type="ECO:0000313" key="1">
    <source>
        <dbReference type="EMBL" id="GAA5524103.1"/>
    </source>
</evidence>
<reference evidence="1 2" key="1">
    <citation type="submission" date="2024-02" db="EMBL/GenBank/DDBJ databases">
        <title>Microbulbifer aestuariivivens NBRC 112533.</title>
        <authorList>
            <person name="Ichikawa N."/>
            <person name="Katano-Makiyama Y."/>
            <person name="Hidaka K."/>
        </authorList>
    </citation>
    <scope>NUCLEOTIDE SEQUENCE [LARGE SCALE GENOMIC DNA]</scope>
    <source>
        <strain evidence="1 2">NBRC 112533</strain>
    </source>
</reference>
<dbReference type="EMBL" id="BAABRT010000004">
    <property type="protein sequence ID" value="GAA5524103.1"/>
    <property type="molecule type" value="Genomic_DNA"/>
</dbReference>
<comment type="caution">
    <text evidence="1">The sequence shown here is derived from an EMBL/GenBank/DDBJ whole genome shotgun (WGS) entry which is preliminary data.</text>
</comment>
<accession>A0ABP9WLM5</accession>
<gene>
    <name evidence="1" type="ORF">Maes01_00656</name>
</gene>